<organism evidence="2 3">
    <name type="scientific">Marasmiellus scandens</name>
    <dbReference type="NCBI Taxonomy" id="2682957"/>
    <lineage>
        <taxon>Eukaryota</taxon>
        <taxon>Fungi</taxon>
        <taxon>Dikarya</taxon>
        <taxon>Basidiomycota</taxon>
        <taxon>Agaricomycotina</taxon>
        <taxon>Agaricomycetes</taxon>
        <taxon>Agaricomycetidae</taxon>
        <taxon>Agaricales</taxon>
        <taxon>Marasmiineae</taxon>
        <taxon>Omphalotaceae</taxon>
        <taxon>Marasmiellus</taxon>
    </lineage>
</organism>
<evidence type="ECO:0000313" key="2">
    <source>
        <dbReference type="EMBL" id="KAK7472676.1"/>
    </source>
</evidence>
<keyword evidence="3" id="KW-1185">Reference proteome</keyword>
<dbReference type="PANTHER" id="PTHR15615">
    <property type="match status" value="1"/>
</dbReference>
<reference evidence="2 3" key="1">
    <citation type="submission" date="2024-01" db="EMBL/GenBank/DDBJ databases">
        <title>A draft genome for the cacao thread blight pathogen Marasmiellus scandens.</title>
        <authorList>
            <person name="Baruah I.K."/>
            <person name="Leung J."/>
            <person name="Bukari Y."/>
            <person name="Amoako-Attah I."/>
            <person name="Meinhardt L.W."/>
            <person name="Bailey B.A."/>
            <person name="Cohen S.P."/>
        </authorList>
    </citation>
    <scope>NUCLEOTIDE SEQUENCE [LARGE SCALE GENOMIC DNA]</scope>
    <source>
        <strain evidence="2 3">GH-19</strain>
    </source>
</reference>
<feature type="compositionally biased region" description="Low complexity" evidence="1">
    <location>
        <begin position="476"/>
        <end position="485"/>
    </location>
</feature>
<dbReference type="CDD" id="cd20557">
    <property type="entry name" value="CYCLIN_ScPCL1-like"/>
    <property type="match status" value="1"/>
</dbReference>
<feature type="compositionally biased region" description="Low complexity" evidence="1">
    <location>
        <begin position="27"/>
        <end position="53"/>
    </location>
</feature>
<dbReference type="InterPro" id="IPR013922">
    <property type="entry name" value="Cyclin_PHO80-like"/>
</dbReference>
<feature type="compositionally biased region" description="Polar residues" evidence="1">
    <location>
        <begin position="455"/>
        <end position="475"/>
    </location>
</feature>
<evidence type="ECO:0000313" key="3">
    <source>
        <dbReference type="Proteomes" id="UP001498398"/>
    </source>
</evidence>
<feature type="region of interest" description="Disordered" evidence="1">
    <location>
        <begin position="27"/>
        <end position="69"/>
    </location>
</feature>
<evidence type="ECO:0008006" key="4">
    <source>
        <dbReference type="Google" id="ProtNLM"/>
    </source>
</evidence>
<feature type="region of interest" description="Disordered" evidence="1">
    <location>
        <begin position="455"/>
        <end position="490"/>
    </location>
</feature>
<comment type="caution">
    <text evidence="2">The sequence shown here is derived from an EMBL/GenBank/DDBJ whole genome shotgun (WGS) entry which is preliminary data.</text>
</comment>
<feature type="compositionally biased region" description="Polar residues" evidence="1">
    <location>
        <begin position="54"/>
        <end position="66"/>
    </location>
</feature>
<sequence length="583" mass="62122">MHSIHTLAHRAPPATRTRVRWQPYSALSSLPTSPSSDSYLTTPTSAVASPSPSCDNTLPHQTQPQQPKEKNKFALGLVDQAVKSLSEIWRPQDIPPIFLTANRPNVPESPLPLISTNTRNTHPPTNAQQSTPQLFSSAEIKSSECPTTSRNLVPVKGFVHEVLRRSRTSASVLQTALCYLEAIRPKIPELANLERQGQCSMIEPELADRITPATEAELAAEAELDSGLGIQSSTSSEDSMDTVRVTDSGSTLVSSDIIQPDCMTLKKPRSPSASLPPLPPLPSPLLCPRRAFLASLILASKFTQDKCYSNRAWAKLSGLPPREIGRCERALGDALDWRLWVGKSPSSAPQTAAGVATAAPRALTKCQSESNIRLTSSDTAAFLVASQKKASSSRPISSSMGAGLRRASTLPADIFNSDRHGVSNAVAQWIQNGADQAMFSPQSIVATPIATSVQQASPSTLPGSSNSKTPSTPGLSYSPSSTESSSGDRTVQMSTFLDDTNVPFNNPIGGAASDVWPWLDTSASHIVSNLSLSTPVGKDWDHAAPLDSHGIQLGQFNLVSGKGIQPAGPDIWTTEPTYCSLQA</sequence>
<accession>A0ABR1K556</accession>
<protein>
    <recommendedName>
        <fullName evidence="4">G1/S-specific cyclin pas1</fullName>
    </recommendedName>
</protein>
<evidence type="ECO:0000256" key="1">
    <source>
        <dbReference type="SAM" id="MobiDB-lite"/>
    </source>
</evidence>
<dbReference type="Proteomes" id="UP001498398">
    <property type="component" value="Unassembled WGS sequence"/>
</dbReference>
<name>A0ABR1K556_9AGAR</name>
<proteinExistence type="predicted"/>
<gene>
    <name evidence="2" type="ORF">VKT23_000789</name>
</gene>
<dbReference type="PANTHER" id="PTHR15615:SF36">
    <property type="entry name" value="PHO85 CYCLIN-5"/>
    <property type="match status" value="1"/>
</dbReference>
<dbReference type="Gene3D" id="1.10.472.10">
    <property type="entry name" value="Cyclin-like"/>
    <property type="match status" value="1"/>
</dbReference>
<dbReference type="EMBL" id="JBANRG010000001">
    <property type="protein sequence ID" value="KAK7472676.1"/>
    <property type="molecule type" value="Genomic_DNA"/>
</dbReference>